<evidence type="ECO:0000313" key="2">
    <source>
        <dbReference type="Proteomes" id="UP000612361"/>
    </source>
</evidence>
<sequence>MKPENTDAFDFDELFGNLDMSSARELTEDEWRDFAYFPREDSVTEEDYLIGYYDMGMFNEITVRARNEELAIDGFLCDYQPKGRYAPYIARCETMIRAKGRIAAGYTDLPYDGQTERFENFGNKYYEALNN</sequence>
<accession>A0A923I4N2</accession>
<organism evidence="1 2">
    <name type="scientific">Undibacterium rugosum</name>
    <dbReference type="NCBI Taxonomy" id="2762291"/>
    <lineage>
        <taxon>Bacteria</taxon>
        <taxon>Pseudomonadati</taxon>
        <taxon>Pseudomonadota</taxon>
        <taxon>Betaproteobacteria</taxon>
        <taxon>Burkholderiales</taxon>
        <taxon>Oxalobacteraceae</taxon>
        <taxon>Undibacterium</taxon>
    </lineage>
</organism>
<protein>
    <submittedName>
        <fullName evidence="1">Uncharacterized protein</fullName>
    </submittedName>
</protein>
<comment type="caution">
    <text evidence="1">The sequence shown here is derived from an EMBL/GenBank/DDBJ whole genome shotgun (WGS) entry which is preliminary data.</text>
</comment>
<proteinExistence type="predicted"/>
<evidence type="ECO:0000313" key="1">
    <source>
        <dbReference type="EMBL" id="MBC3937082.1"/>
    </source>
</evidence>
<dbReference type="Proteomes" id="UP000612361">
    <property type="component" value="Unassembled WGS sequence"/>
</dbReference>
<name>A0A923I4N2_9BURK</name>
<gene>
    <name evidence="1" type="ORF">H8K47_17130</name>
</gene>
<dbReference type="AlphaFoldDB" id="A0A923I4N2"/>
<reference evidence="1" key="1">
    <citation type="submission" date="2020-08" db="EMBL/GenBank/DDBJ databases">
        <title>Novel species isolated from subtropical streams in China.</title>
        <authorList>
            <person name="Lu H."/>
        </authorList>
    </citation>
    <scope>NUCLEOTIDE SEQUENCE</scope>
    <source>
        <strain evidence="1">CY7W</strain>
    </source>
</reference>
<keyword evidence="2" id="KW-1185">Reference proteome</keyword>
<dbReference type="RefSeq" id="WP_186882596.1">
    <property type="nucleotide sequence ID" value="NZ_JACOGG010000030.1"/>
</dbReference>
<dbReference type="EMBL" id="JACOGG010000030">
    <property type="protein sequence ID" value="MBC3937082.1"/>
    <property type="molecule type" value="Genomic_DNA"/>
</dbReference>